<reference evidence="3" key="1">
    <citation type="submission" date="2017-09" db="EMBL/GenBank/DDBJ databases">
        <title>Depth-based differentiation of microbial function through sediment-hosted aquifers and enrichment of novel symbionts in the deep terrestrial subsurface.</title>
        <authorList>
            <person name="Probst A.J."/>
            <person name="Ladd B."/>
            <person name="Jarett J.K."/>
            <person name="Geller-Mcgrath D.E."/>
            <person name="Sieber C.M.K."/>
            <person name="Emerson J.B."/>
            <person name="Anantharaman K."/>
            <person name="Thomas B.C."/>
            <person name="Malmstrom R."/>
            <person name="Stieglmeier M."/>
            <person name="Klingl A."/>
            <person name="Woyke T."/>
            <person name="Ryan C.M."/>
            <person name="Banfield J.F."/>
        </authorList>
    </citation>
    <scope>NUCLEOTIDE SEQUENCE [LARGE SCALE GENOMIC DNA]</scope>
</reference>
<feature type="domain" description="Glycosyltransferase 2-like" evidence="1">
    <location>
        <begin position="4"/>
        <end position="165"/>
    </location>
</feature>
<dbReference type="AlphaFoldDB" id="A0A2M8ESH1"/>
<name>A0A2M8ESH1_9BACT</name>
<comment type="caution">
    <text evidence="2">The sequence shown here is derived from an EMBL/GenBank/DDBJ whole genome shotgun (WGS) entry which is preliminary data.</text>
</comment>
<dbReference type="EMBL" id="PFSF01000044">
    <property type="protein sequence ID" value="PJC28073.1"/>
    <property type="molecule type" value="Genomic_DNA"/>
</dbReference>
<dbReference type="Pfam" id="PF00535">
    <property type="entry name" value="Glycos_transf_2"/>
    <property type="match status" value="1"/>
</dbReference>
<accession>A0A2M8ESH1</accession>
<dbReference type="SUPFAM" id="SSF53448">
    <property type="entry name" value="Nucleotide-diphospho-sugar transferases"/>
    <property type="match status" value="1"/>
</dbReference>
<dbReference type="Gene3D" id="3.90.550.10">
    <property type="entry name" value="Spore Coat Polysaccharide Biosynthesis Protein SpsA, Chain A"/>
    <property type="match status" value="1"/>
</dbReference>
<organism evidence="2 3">
    <name type="scientific">Candidatus Shapirobacteria bacterium CG_4_9_14_0_2_um_filter_39_11</name>
    <dbReference type="NCBI Taxonomy" id="1974478"/>
    <lineage>
        <taxon>Bacteria</taxon>
        <taxon>Candidatus Shapironibacteriota</taxon>
    </lineage>
</organism>
<dbReference type="InterPro" id="IPR001173">
    <property type="entry name" value="Glyco_trans_2-like"/>
</dbReference>
<dbReference type="PANTHER" id="PTHR43179:SF7">
    <property type="entry name" value="RHAMNOSYLTRANSFERASE WBBL"/>
    <property type="match status" value="1"/>
</dbReference>
<dbReference type="Proteomes" id="UP000229816">
    <property type="component" value="Unassembled WGS sequence"/>
</dbReference>
<evidence type="ECO:0000259" key="1">
    <source>
        <dbReference type="Pfam" id="PF00535"/>
    </source>
</evidence>
<gene>
    <name evidence="2" type="ORF">CO054_02095</name>
</gene>
<dbReference type="CDD" id="cd04186">
    <property type="entry name" value="GT_2_like_c"/>
    <property type="match status" value="1"/>
</dbReference>
<proteinExistence type="predicted"/>
<dbReference type="InterPro" id="IPR029044">
    <property type="entry name" value="Nucleotide-diphossugar_trans"/>
</dbReference>
<dbReference type="PANTHER" id="PTHR43179">
    <property type="entry name" value="RHAMNOSYLTRANSFERASE WBBL"/>
    <property type="match status" value="1"/>
</dbReference>
<evidence type="ECO:0000313" key="3">
    <source>
        <dbReference type="Proteomes" id="UP000229816"/>
    </source>
</evidence>
<sequence>MDLSIVIVSYNTKKLLMDCLTSVFTQTKDLNYEVIVVDNGSTDESVKSIKQLANYELRVKDKKNNPQSVTRNQTIVKLIENKENLGFAKANNQALRQIRQGLRLSSAERPHCEQAQGEYVLLLNSDTKIVGNALKKLVDFAKGKEELGVVGPKLLNPDGTPQPSVAPFFTLSKAFIWLMTGDRFLYSSPSRTRQVDWVMGAALMVKKDVIKKVGLLDEKFFMYMEEVDWCYRIKKAGFEIWFYPQAEIFHLVRGGSPEGKQKAILNIYQGLIYFYQKHFGRQQLAVLKSILLAKAVVAWLIGILSRNVYLKETYGKAFKLVHHV</sequence>
<protein>
    <recommendedName>
        <fullName evidence="1">Glycosyltransferase 2-like domain-containing protein</fullName>
    </recommendedName>
</protein>
<evidence type="ECO:0000313" key="2">
    <source>
        <dbReference type="EMBL" id="PJC28073.1"/>
    </source>
</evidence>